<dbReference type="EMBL" id="JAEAGR010000001">
    <property type="protein sequence ID" value="MBH1939386.1"/>
    <property type="molecule type" value="Genomic_DNA"/>
</dbReference>
<keyword evidence="3" id="KW-0807">Transducer</keyword>
<feature type="domain" description="Methyl-accepting transducer" evidence="4">
    <location>
        <begin position="128"/>
        <end position="357"/>
    </location>
</feature>
<dbReference type="PROSITE" id="PS50111">
    <property type="entry name" value="CHEMOTAXIS_TRANSDUC_2"/>
    <property type="match status" value="1"/>
</dbReference>
<dbReference type="GO" id="GO:0016020">
    <property type="term" value="C:membrane"/>
    <property type="evidence" value="ECO:0007669"/>
    <property type="project" value="InterPro"/>
</dbReference>
<sequence>MLIYKRGAFAMFRKTGKRSNKEDFGFYQEIENIKIITNQLLQGDLDIEVNANEFTLLGELAQDVSFISGSFNEYINEVSHVLSHLSAGNMAVTLNKDINYQGDFLPIRSALHKIKQSLNKSFEKILKLSNQMDILSDQMEKASSVLANNASNQADLISSLSNTVYEITEQTVNNAENAKLAAIGMEAIKKETKTGRVYMDQMLTSMENVKNSSKDISHIIDIIKEIAGQTKLLALNAAIEAARAGESGKGFSVVANEVNILAVKSEEAVEKTISLINNSIHTTQESTEIASKTADSLISIQSSIEKTTHLCKEIAERSENQAQSLKDTSAIITNISEVVQNNAAYAQENSAEACNLHDISSQLRSVLSGYRLKSQIKNYPQRREMEKEKILLWIEQFKNQLQGINNSTAEIDRVLIDIVRQKDEIECVYVIGDNGKQLSHTIMHPNIQLEDNEDFHPAIPGDNHDDKKYFRQAVKDKDRIHFSHEYISSATGGLCRTISCTYKVNGQDSNILCIDMVINI</sequence>
<accession>A0A8J7H9Y1</accession>
<dbReference type="PRINTS" id="PR00260">
    <property type="entry name" value="CHEMTRNSDUCR"/>
</dbReference>
<evidence type="ECO:0000313" key="5">
    <source>
        <dbReference type="EMBL" id="MBH1939386.1"/>
    </source>
</evidence>
<evidence type="ECO:0000256" key="2">
    <source>
        <dbReference type="ARBA" id="ARBA00029447"/>
    </source>
</evidence>
<dbReference type="GO" id="GO:0004888">
    <property type="term" value="F:transmembrane signaling receptor activity"/>
    <property type="evidence" value="ECO:0007669"/>
    <property type="project" value="InterPro"/>
</dbReference>
<dbReference type="InterPro" id="IPR051310">
    <property type="entry name" value="MCP_chemotaxis"/>
</dbReference>
<dbReference type="Gene3D" id="3.30.450.20">
    <property type="entry name" value="PAS domain"/>
    <property type="match status" value="1"/>
</dbReference>
<dbReference type="GO" id="GO:0007165">
    <property type="term" value="P:signal transduction"/>
    <property type="evidence" value="ECO:0007669"/>
    <property type="project" value="UniProtKB-KW"/>
</dbReference>
<dbReference type="Gene3D" id="1.10.287.950">
    <property type="entry name" value="Methyl-accepting chemotaxis protein"/>
    <property type="match status" value="1"/>
</dbReference>
<dbReference type="GO" id="GO:0006935">
    <property type="term" value="P:chemotaxis"/>
    <property type="evidence" value="ECO:0007669"/>
    <property type="project" value="UniProtKB-KW"/>
</dbReference>
<dbReference type="SMART" id="SM00283">
    <property type="entry name" value="MA"/>
    <property type="match status" value="1"/>
</dbReference>
<evidence type="ECO:0000313" key="6">
    <source>
        <dbReference type="Proteomes" id="UP000623269"/>
    </source>
</evidence>
<comment type="similarity">
    <text evidence="2">Belongs to the methyl-accepting chemotaxis (MCP) protein family.</text>
</comment>
<dbReference type="PANTHER" id="PTHR43531">
    <property type="entry name" value="PROTEIN ICFG"/>
    <property type="match status" value="1"/>
</dbReference>
<dbReference type="Proteomes" id="UP000623269">
    <property type="component" value="Unassembled WGS sequence"/>
</dbReference>
<keyword evidence="6" id="KW-1185">Reference proteome</keyword>
<dbReference type="AlphaFoldDB" id="A0A8J7H9Y1"/>
<dbReference type="InterPro" id="IPR004089">
    <property type="entry name" value="MCPsignal_dom"/>
</dbReference>
<name>A0A8J7H9Y1_9FIRM</name>
<dbReference type="PANTHER" id="PTHR43531:SF11">
    <property type="entry name" value="METHYL-ACCEPTING CHEMOTAXIS PROTEIN 3"/>
    <property type="match status" value="1"/>
</dbReference>
<protein>
    <recommendedName>
        <fullName evidence="4">Methyl-accepting transducer domain-containing protein</fullName>
    </recommendedName>
</protein>
<keyword evidence="1" id="KW-0145">Chemotaxis</keyword>
<dbReference type="InterPro" id="IPR029151">
    <property type="entry name" value="Sensor-like_sf"/>
</dbReference>
<dbReference type="Pfam" id="PF00015">
    <property type="entry name" value="MCPsignal"/>
    <property type="match status" value="1"/>
</dbReference>
<evidence type="ECO:0000256" key="3">
    <source>
        <dbReference type="PROSITE-ProRule" id="PRU00284"/>
    </source>
</evidence>
<evidence type="ECO:0000259" key="4">
    <source>
        <dbReference type="PROSITE" id="PS50111"/>
    </source>
</evidence>
<gene>
    <name evidence="5" type="ORF">I5677_00600</name>
</gene>
<proteinExistence type="inferred from homology"/>
<reference evidence="5" key="1">
    <citation type="submission" date="2020-12" db="EMBL/GenBank/DDBJ databases">
        <title>M. sibirica DSM 26468T genome.</title>
        <authorList>
            <person name="Thieme N."/>
            <person name="Rettenmaier R."/>
            <person name="Zverlov V."/>
            <person name="Liebl W."/>
        </authorList>
    </citation>
    <scope>NUCLEOTIDE SEQUENCE</scope>
    <source>
        <strain evidence="5">DSM 26468</strain>
    </source>
</reference>
<dbReference type="SUPFAM" id="SSF103190">
    <property type="entry name" value="Sensory domain-like"/>
    <property type="match status" value="1"/>
</dbReference>
<evidence type="ECO:0000256" key="1">
    <source>
        <dbReference type="ARBA" id="ARBA00022500"/>
    </source>
</evidence>
<comment type="caution">
    <text evidence="5">The sequence shown here is derived from an EMBL/GenBank/DDBJ whole genome shotgun (WGS) entry which is preliminary data.</text>
</comment>
<dbReference type="SUPFAM" id="SSF58104">
    <property type="entry name" value="Methyl-accepting chemotaxis protein (MCP) signaling domain"/>
    <property type="match status" value="1"/>
</dbReference>
<organism evidence="5 6">
    <name type="scientific">Mobilitalea sibirica</name>
    <dbReference type="NCBI Taxonomy" id="1462919"/>
    <lineage>
        <taxon>Bacteria</taxon>
        <taxon>Bacillati</taxon>
        <taxon>Bacillota</taxon>
        <taxon>Clostridia</taxon>
        <taxon>Lachnospirales</taxon>
        <taxon>Lachnospiraceae</taxon>
        <taxon>Mobilitalea</taxon>
    </lineage>
</organism>
<dbReference type="InterPro" id="IPR004090">
    <property type="entry name" value="Chemotax_Me-accpt_rcpt"/>
</dbReference>